<dbReference type="PROSITE" id="PS51257">
    <property type="entry name" value="PROKAR_LIPOPROTEIN"/>
    <property type="match status" value="1"/>
</dbReference>
<gene>
    <name evidence="2" type="ORF">ASIM_LOCUS4242</name>
    <name evidence="3" type="ORF">ASIM_LOCUS6867</name>
</gene>
<keyword evidence="1" id="KW-1133">Transmembrane helix</keyword>
<reference evidence="2 4" key="2">
    <citation type="submission" date="2018-11" db="EMBL/GenBank/DDBJ databases">
        <authorList>
            <consortium name="Pathogen Informatics"/>
        </authorList>
    </citation>
    <scope>NUCLEOTIDE SEQUENCE [LARGE SCALE GENOMIC DNA]</scope>
</reference>
<evidence type="ECO:0000313" key="5">
    <source>
        <dbReference type="WBParaSite" id="ASIM_0000443001-mRNA-1"/>
    </source>
</evidence>
<organism evidence="5">
    <name type="scientific">Anisakis simplex</name>
    <name type="common">Herring worm</name>
    <dbReference type="NCBI Taxonomy" id="6269"/>
    <lineage>
        <taxon>Eukaryota</taxon>
        <taxon>Metazoa</taxon>
        <taxon>Ecdysozoa</taxon>
        <taxon>Nematoda</taxon>
        <taxon>Chromadorea</taxon>
        <taxon>Rhabditida</taxon>
        <taxon>Spirurina</taxon>
        <taxon>Ascaridomorpha</taxon>
        <taxon>Ascaridoidea</taxon>
        <taxon>Anisakidae</taxon>
        <taxon>Anisakis</taxon>
        <taxon>Anisakis simplex complex</taxon>
    </lineage>
</organism>
<evidence type="ECO:0000256" key="1">
    <source>
        <dbReference type="SAM" id="Phobius"/>
    </source>
</evidence>
<sequence length="100" mass="11426">MYFLSKVRHELHYMFAIMSLSHLLYLFSFVACVKRLSKSLTAIMLIYLSIIIYHYLADLFRSIPITIATLTMHLVVVSISLIAAGSVWQYGSDDAQQACF</sequence>
<feature type="transmembrane region" description="Helical" evidence="1">
    <location>
        <begin position="63"/>
        <end position="88"/>
    </location>
</feature>
<dbReference type="AlphaFoldDB" id="A0A0M3JA10"/>
<name>A0A0M3JA10_ANISI</name>
<evidence type="ECO:0000313" key="4">
    <source>
        <dbReference type="Proteomes" id="UP000267096"/>
    </source>
</evidence>
<feature type="transmembrane region" description="Helical" evidence="1">
    <location>
        <begin position="40"/>
        <end position="57"/>
    </location>
</feature>
<dbReference type="OrthoDB" id="5864807at2759"/>
<dbReference type="EMBL" id="UYRR01015646">
    <property type="protein sequence ID" value="VDK27981.1"/>
    <property type="molecule type" value="Genomic_DNA"/>
</dbReference>
<dbReference type="WBParaSite" id="ASIM_0000709201-mRNA-1">
    <property type="protein sequence ID" value="ASIM_0000709201-mRNA-1"/>
    <property type="gene ID" value="ASIM_0000709201"/>
</dbReference>
<protein>
    <submittedName>
        <fullName evidence="5 6">Transmembrane protein 107</fullName>
    </submittedName>
</protein>
<proteinExistence type="predicted"/>
<keyword evidence="4" id="KW-1185">Reference proteome</keyword>
<keyword evidence="1" id="KW-0472">Membrane</keyword>
<evidence type="ECO:0000313" key="3">
    <source>
        <dbReference type="EMBL" id="VDK27981.1"/>
    </source>
</evidence>
<feature type="transmembrane region" description="Helical" evidence="1">
    <location>
        <begin position="12"/>
        <end position="33"/>
    </location>
</feature>
<dbReference type="WBParaSite" id="ASIM_0000443001-mRNA-1">
    <property type="protein sequence ID" value="ASIM_0000443001-mRNA-1"/>
    <property type="gene ID" value="ASIM_0000443001"/>
</dbReference>
<reference evidence="5 6" key="1">
    <citation type="submission" date="2017-02" db="UniProtKB">
        <authorList>
            <consortium name="WormBaseParasite"/>
        </authorList>
    </citation>
    <scope>IDENTIFICATION</scope>
</reference>
<dbReference type="Proteomes" id="UP000267096">
    <property type="component" value="Unassembled WGS sequence"/>
</dbReference>
<keyword evidence="1" id="KW-0812">Transmembrane</keyword>
<evidence type="ECO:0000313" key="2">
    <source>
        <dbReference type="EMBL" id="VDK23427.1"/>
    </source>
</evidence>
<evidence type="ECO:0000313" key="6">
    <source>
        <dbReference type="WBParaSite" id="ASIM_0000709201-mRNA-1"/>
    </source>
</evidence>
<accession>A0A0M3JA10</accession>
<dbReference type="EMBL" id="UYRR01007231">
    <property type="protein sequence ID" value="VDK23427.1"/>
    <property type="molecule type" value="Genomic_DNA"/>
</dbReference>